<keyword evidence="3" id="KW-1185">Reference proteome</keyword>
<evidence type="ECO:0000256" key="1">
    <source>
        <dbReference type="SAM" id="Phobius"/>
    </source>
</evidence>
<dbReference type="Proteomes" id="UP000290657">
    <property type="component" value="Unassembled WGS sequence"/>
</dbReference>
<dbReference type="Gene3D" id="3.30.700.10">
    <property type="entry name" value="Glycoprotein, Type 4 Pilin"/>
    <property type="match status" value="1"/>
</dbReference>
<accession>A0A4Q0XTU0</accession>
<name>A0A4Q0XTU0_9BACT</name>
<dbReference type="EMBL" id="PDKN01000001">
    <property type="protein sequence ID" value="RXJ60856.1"/>
    <property type="molecule type" value="Genomic_DNA"/>
</dbReference>
<evidence type="ECO:0000313" key="2">
    <source>
        <dbReference type="EMBL" id="RXJ60856.1"/>
    </source>
</evidence>
<keyword evidence="1" id="KW-1133">Transmembrane helix</keyword>
<dbReference type="InterPro" id="IPR045584">
    <property type="entry name" value="Pilin-like"/>
</dbReference>
<dbReference type="SUPFAM" id="SSF54523">
    <property type="entry name" value="Pili subunits"/>
    <property type="match status" value="1"/>
</dbReference>
<dbReference type="NCBIfam" id="TIGR02532">
    <property type="entry name" value="IV_pilin_GFxxxE"/>
    <property type="match status" value="1"/>
</dbReference>
<proteinExistence type="predicted"/>
<comment type="caution">
    <text evidence="2">The sequence shown here is derived from an EMBL/GenBank/DDBJ whole genome shotgun (WGS) entry which is preliminary data.</text>
</comment>
<feature type="transmembrane region" description="Helical" evidence="1">
    <location>
        <begin position="7"/>
        <end position="25"/>
    </location>
</feature>
<dbReference type="AlphaFoldDB" id="A0A4Q0XTU0"/>
<evidence type="ECO:0000313" key="3">
    <source>
        <dbReference type="Proteomes" id="UP000290657"/>
    </source>
</evidence>
<dbReference type="InterPro" id="IPR012902">
    <property type="entry name" value="N_methyl_site"/>
</dbReference>
<protein>
    <recommendedName>
        <fullName evidence="4">Type II secretion system protein</fullName>
    </recommendedName>
</protein>
<keyword evidence="1" id="KW-0472">Membrane</keyword>
<dbReference type="OrthoDB" id="5358236at2"/>
<evidence type="ECO:0008006" key="4">
    <source>
        <dbReference type="Google" id="ProtNLM"/>
    </source>
</evidence>
<dbReference type="RefSeq" id="WP_128994992.1">
    <property type="nucleotide sequence ID" value="NZ_PDKN01000001.1"/>
</dbReference>
<keyword evidence="1" id="KW-0812">Transmembrane</keyword>
<organism evidence="2 3">
    <name type="scientific">Candidatus Marinarcus aquaticus</name>
    <dbReference type="NCBI Taxonomy" id="2044504"/>
    <lineage>
        <taxon>Bacteria</taxon>
        <taxon>Pseudomonadati</taxon>
        <taxon>Campylobacterota</taxon>
        <taxon>Epsilonproteobacteria</taxon>
        <taxon>Campylobacterales</taxon>
        <taxon>Arcobacteraceae</taxon>
        <taxon>Candidatus Marinarcus</taxon>
    </lineage>
</organism>
<sequence length="151" mass="17222">MKKAFSLLEIIFVLVIIALIFTFAIRNNQAFFSNSTMIKIKSDVALIRSAIASKVHARMLKAQEQFPQRLDDAALNTEGALLFSGIKGEKLLDYPLVSTSSYERQIGQWSKKTQKSYEVWINKEESVQFTYDSNKGTFECDYTQNSCKEVD</sequence>
<gene>
    <name evidence="2" type="ORF">CRV04_02250</name>
</gene>
<reference evidence="2 3" key="1">
    <citation type="submission" date="2017-10" db="EMBL/GenBank/DDBJ databases">
        <title>Genomics of the genus Arcobacter.</title>
        <authorList>
            <person name="Perez-Cataluna A."/>
            <person name="Figueras M.J."/>
        </authorList>
    </citation>
    <scope>NUCLEOTIDE SEQUENCE [LARGE SCALE GENOMIC DNA]</scope>
    <source>
        <strain evidence="2 3">CECT 8987</strain>
    </source>
</reference>